<protein>
    <submittedName>
        <fullName evidence="1">Uncharacterized protein</fullName>
    </submittedName>
</protein>
<accession>A0A5C2SG17</accession>
<evidence type="ECO:0000313" key="2">
    <source>
        <dbReference type="Proteomes" id="UP000313359"/>
    </source>
</evidence>
<keyword evidence="2" id="KW-1185">Reference proteome</keyword>
<dbReference type="AlphaFoldDB" id="A0A5C2SG17"/>
<name>A0A5C2SG17_9APHY</name>
<reference evidence="1" key="1">
    <citation type="journal article" date="2018" name="Genome Biol. Evol.">
        <title>Genomics and development of Lentinus tigrinus, a white-rot wood-decaying mushroom with dimorphic fruiting bodies.</title>
        <authorList>
            <person name="Wu B."/>
            <person name="Xu Z."/>
            <person name="Knudson A."/>
            <person name="Carlson A."/>
            <person name="Chen N."/>
            <person name="Kovaka S."/>
            <person name="LaButti K."/>
            <person name="Lipzen A."/>
            <person name="Pennachio C."/>
            <person name="Riley R."/>
            <person name="Schakwitz W."/>
            <person name="Umezawa K."/>
            <person name="Ohm R.A."/>
            <person name="Grigoriev I.V."/>
            <person name="Nagy L.G."/>
            <person name="Gibbons J."/>
            <person name="Hibbett D."/>
        </authorList>
    </citation>
    <scope>NUCLEOTIDE SEQUENCE [LARGE SCALE GENOMIC DNA]</scope>
    <source>
        <strain evidence="1">ALCF2SS1-6</strain>
    </source>
</reference>
<evidence type="ECO:0000313" key="1">
    <source>
        <dbReference type="EMBL" id="RPD60296.1"/>
    </source>
</evidence>
<dbReference type="EMBL" id="ML122266">
    <property type="protein sequence ID" value="RPD60296.1"/>
    <property type="molecule type" value="Genomic_DNA"/>
</dbReference>
<organism evidence="1 2">
    <name type="scientific">Lentinus tigrinus ALCF2SS1-6</name>
    <dbReference type="NCBI Taxonomy" id="1328759"/>
    <lineage>
        <taxon>Eukaryota</taxon>
        <taxon>Fungi</taxon>
        <taxon>Dikarya</taxon>
        <taxon>Basidiomycota</taxon>
        <taxon>Agaricomycotina</taxon>
        <taxon>Agaricomycetes</taxon>
        <taxon>Polyporales</taxon>
        <taxon>Polyporaceae</taxon>
        <taxon>Lentinus</taxon>
    </lineage>
</organism>
<sequence>MEISDQMRRAAARTQGIALAHIGHEGHSDRRLVSFAYPRRGLSYTSPASQCPWTRSFFQSTPSSRFPRLARAHFHSSFSVLSPHTSKQENYQERPARPCATPFWSKIAHPRITGMRMRSLASPPTQACPASLSRLATLIAQYLPVPGPTWTYSLASATVFNMT</sequence>
<dbReference type="Proteomes" id="UP000313359">
    <property type="component" value="Unassembled WGS sequence"/>
</dbReference>
<proteinExistence type="predicted"/>
<gene>
    <name evidence="1" type="ORF">L227DRAFT_97843</name>
</gene>